<dbReference type="PANTHER" id="PTHR39200:SF1">
    <property type="entry name" value="AUTO-TRANSPORTER ADHESIN HEAD GIN DOMAIN-CONTAINING PROTEIN-RELATED"/>
    <property type="match status" value="1"/>
</dbReference>
<gene>
    <name evidence="2" type="ORF">MsAc7_01900</name>
</gene>
<dbReference type="PROSITE" id="PS51257">
    <property type="entry name" value="PROKAR_LIPOPROTEIN"/>
    <property type="match status" value="1"/>
</dbReference>
<dbReference type="EMBL" id="CP131060">
    <property type="protein sequence ID" value="WNY24666.1"/>
    <property type="molecule type" value="Genomic_DNA"/>
</dbReference>
<dbReference type="Gene3D" id="2.160.20.120">
    <property type="match status" value="1"/>
</dbReference>
<reference evidence="2 3" key="1">
    <citation type="submission" date="2023-07" db="EMBL/GenBank/DDBJ databases">
        <title>Closed genoem sequence of Methanosarcinaceae archaeon Ac7.</title>
        <authorList>
            <person name="Poehlein A."/>
            <person name="Protasov E."/>
            <person name="Platt K."/>
            <person name="Reeh H."/>
            <person name="Daniel R."/>
            <person name="Brune A."/>
        </authorList>
    </citation>
    <scope>NUCLEOTIDE SEQUENCE [LARGE SCALE GENOMIC DNA]</scope>
    <source>
        <strain evidence="2 3">Ac7</strain>
    </source>
</reference>
<dbReference type="RefSeq" id="WP_338102744.1">
    <property type="nucleotide sequence ID" value="NZ_CP131060.1"/>
</dbReference>
<feature type="domain" description="Putative auto-transporter adhesin head GIN" evidence="1">
    <location>
        <begin position="37"/>
        <end position="217"/>
    </location>
</feature>
<dbReference type="Pfam" id="PF10988">
    <property type="entry name" value="DUF2807"/>
    <property type="match status" value="1"/>
</dbReference>
<dbReference type="InterPro" id="IPR021255">
    <property type="entry name" value="DUF2807"/>
</dbReference>
<evidence type="ECO:0000313" key="2">
    <source>
        <dbReference type="EMBL" id="WNY24666.1"/>
    </source>
</evidence>
<accession>A0AA96ZUT1</accession>
<dbReference type="AlphaFoldDB" id="A0AA96ZUT1"/>
<evidence type="ECO:0000313" key="3">
    <source>
        <dbReference type="Proteomes" id="UP001303587"/>
    </source>
</evidence>
<protein>
    <recommendedName>
        <fullName evidence="1">Putative auto-transporter adhesin head GIN domain-containing protein</fullName>
    </recommendedName>
</protein>
<dbReference type="PANTHER" id="PTHR39200">
    <property type="entry name" value="HYPOTHETICAL EXPORTED PROTEIN"/>
    <property type="match status" value="1"/>
</dbReference>
<sequence length="234" mass="25084">MKMKFLMVLVLSLVLIFASAGCVGNDTKVQINESLGEFNKISITGVSELKLVSSDTSRINIEVGQKNAQYVKYEVVNGTLEITADRKVPSDQDTEITVWYKDLNEITISGVHDAEAELPITGSNLVVTSDGTNSIDLNVQVENLTLNITGVNDVDMKGSAKTVMVKVDGTSDLDLEELAAADMTVAMKGVSNMDVYVTNSLNATLNGTCKLTYAGNPPQVVSNVSETSVIVKKN</sequence>
<keyword evidence="3" id="KW-1185">Reference proteome</keyword>
<dbReference type="GeneID" id="89229315"/>
<organism evidence="2 3">
    <name type="scientific">Methanolapillus millepedarum</name>
    <dbReference type="NCBI Taxonomy" id="3028296"/>
    <lineage>
        <taxon>Archaea</taxon>
        <taxon>Methanobacteriati</taxon>
        <taxon>Methanobacteriota</taxon>
        <taxon>Stenosarchaea group</taxon>
        <taxon>Methanomicrobia</taxon>
        <taxon>Methanosarcinales</taxon>
        <taxon>Methanosarcinaceae</taxon>
        <taxon>Methanolapillus</taxon>
    </lineage>
</organism>
<name>A0AA96ZUT1_9EURY</name>
<proteinExistence type="predicted"/>
<dbReference type="Proteomes" id="UP001303587">
    <property type="component" value="Chromosome"/>
</dbReference>
<evidence type="ECO:0000259" key="1">
    <source>
        <dbReference type="Pfam" id="PF10988"/>
    </source>
</evidence>